<feature type="domain" description="Putative Flp pilus-assembly TadG-like N-terminal" evidence="2">
    <location>
        <begin position="12"/>
        <end position="59"/>
    </location>
</feature>
<reference evidence="4" key="1">
    <citation type="submission" date="2016-10" db="EMBL/GenBank/DDBJ databases">
        <authorList>
            <person name="Varghese N."/>
            <person name="Submissions S."/>
        </authorList>
    </citation>
    <scope>NUCLEOTIDE SEQUENCE [LARGE SCALE GENOMIC DNA]</scope>
    <source>
        <strain evidence="4">JS21-1</strain>
    </source>
</reference>
<evidence type="ECO:0000313" key="3">
    <source>
        <dbReference type="EMBL" id="SEL37158.1"/>
    </source>
</evidence>
<keyword evidence="1" id="KW-0472">Membrane</keyword>
<protein>
    <submittedName>
        <fullName evidence="3">Uncharacterized membrane protein</fullName>
    </submittedName>
</protein>
<dbReference type="Proteomes" id="UP000199214">
    <property type="component" value="Unassembled WGS sequence"/>
</dbReference>
<dbReference type="STRING" id="1855283.SAMN05216382_1896"/>
<gene>
    <name evidence="3" type="ORF">SAMN05216382_1896</name>
</gene>
<dbReference type="AlphaFoldDB" id="A0A1H7PNW4"/>
<dbReference type="Pfam" id="PF13400">
    <property type="entry name" value="Tad"/>
    <property type="match status" value="1"/>
</dbReference>
<dbReference type="EMBL" id="FNZZ01000003">
    <property type="protein sequence ID" value="SEL37158.1"/>
    <property type="molecule type" value="Genomic_DNA"/>
</dbReference>
<evidence type="ECO:0000256" key="1">
    <source>
        <dbReference type="SAM" id="Phobius"/>
    </source>
</evidence>
<name>A0A1H7PNW4_9SPHN</name>
<evidence type="ECO:0000313" key="4">
    <source>
        <dbReference type="Proteomes" id="UP000199214"/>
    </source>
</evidence>
<dbReference type="InterPro" id="IPR028087">
    <property type="entry name" value="Tad_N"/>
</dbReference>
<keyword evidence="1" id="KW-1133">Transmembrane helix</keyword>
<sequence length="545" mass="55818">MRCPSLLRSARGGVGVFVACAMPLLIGFAAFAVDLGTAQLDARRLQGIADSAALAAASAPRDADNVARDLVTASWGTATVARVTTGRYRADATVPVAQRFTAAADGDAVRVELSARSPTFFARIFGYDSLPITRAATAQRRAVASFSVGSRLAAIDGGVVNALLSALTGRTVSLGVLDHRALVEARVDIFQLLDRLRLRANLSVNDYGDLLAADVRVTDLFGALGDTLKATGQEAAADAVGRVGAALGGQTIRLGTLIDPGPLATQGVGSSGVARVPVLPFMTALLEAGGARRLALDLGAGVPGVASAKVSVAIGERAQSSPWLAITDTGDTVIRTAQARIYARLRVAPTLLPGLSSLASIDLPLFVEAAGAEARLKKIDCAAPMRAVTLEGRVDPVQAAIGTIDEAKLADFSKPITPTTARLVDTLLVDVTGSSRVSLGAAEPWQARRFTQDMIDTGAVETIRSSTPLQGIATSLIAQASLKVTLIGLPLPIDPLLRAVGGILSGIAAPLDTLLIAVTGTLGLGIGEGDLQVNGLRCGNAVLVG</sequence>
<evidence type="ECO:0000259" key="2">
    <source>
        <dbReference type="Pfam" id="PF13400"/>
    </source>
</evidence>
<dbReference type="RefSeq" id="WP_245708410.1">
    <property type="nucleotide sequence ID" value="NZ_FNZZ01000003.1"/>
</dbReference>
<feature type="transmembrane region" description="Helical" evidence="1">
    <location>
        <begin position="12"/>
        <end position="33"/>
    </location>
</feature>
<keyword evidence="4" id="KW-1185">Reference proteome</keyword>
<proteinExistence type="predicted"/>
<accession>A0A1H7PNW4</accession>
<organism evidence="3 4">
    <name type="scientific">Sphingomonas palmae</name>
    <dbReference type="NCBI Taxonomy" id="1855283"/>
    <lineage>
        <taxon>Bacteria</taxon>
        <taxon>Pseudomonadati</taxon>
        <taxon>Pseudomonadota</taxon>
        <taxon>Alphaproteobacteria</taxon>
        <taxon>Sphingomonadales</taxon>
        <taxon>Sphingomonadaceae</taxon>
        <taxon>Sphingomonas</taxon>
    </lineage>
</organism>
<keyword evidence="1" id="KW-0812">Transmembrane</keyword>